<reference evidence="2 3" key="1">
    <citation type="submission" date="2024-04" db="EMBL/GenBank/DDBJ databases">
        <authorList>
            <person name="Waldvogel A.-M."/>
            <person name="Schoenle A."/>
        </authorList>
    </citation>
    <scope>NUCLEOTIDE SEQUENCE [LARGE SCALE GENOMIC DNA]</scope>
</reference>
<feature type="region of interest" description="Disordered" evidence="1">
    <location>
        <begin position="71"/>
        <end position="96"/>
    </location>
</feature>
<dbReference type="AlphaFoldDB" id="A0AAV2M741"/>
<evidence type="ECO:0000256" key="1">
    <source>
        <dbReference type="SAM" id="MobiDB-lite"/>
    </source>
</evidence>
<evidence type="ECO:0000313" key="3">
    <source>
        <dbReference type="Proteomes" id="UP001497482"/>
    </source>
</evidence>
<evidence type="ECO:0000313" key="2">
    <source>
        <dbReference type="EMBL" id="CAL1609094.1"/>
    </source>
</evidence>
<protein>
    <submittedName>
        <fullName evidence="2">Uncharacterized protein</fullName>
    </submittedName>
</protein>
<keyword evidence="3" id="KW-1185">Reference proteome</keyword>
<accession>A0AAV2M741</accession>
<sequence>MRRHLEDVRALTSRALIHSQSLSPNKKGSLIFKYQIDSVKSSRGTAQDKRLKKWDNILCALVKINCRKNEFDEGSSSPSGHKEAIQGSWRDGNAVC</sequence>
<proteinExistence type="predicted"/>
<dbReference type="Proteomes" id="UP001497482">
    <property type="component" value="Chromosome 6"/>
</dbReference>
<gene>
    <name evidence="2" type="ORF">KC01_LOCUS35914</name>
</gene>
<dbReference type="EMBL" id="OZ035828">
    <property type="protein sequence ID" value="CAL1609094.1"/>
    <property type="molecule type" value="Genomic_DNA"/>
</dbReference>
<organism evidence="2 3">
    <name type="scientific">Knipowitschia caucasica</name>
    <name type="common">Caucasian dwarf goby</name>
    <name type="synonym">Pomatoschistus caucasicus</name>
    <dbReference type="NCBI Taxonomy" id="637954"/>
    <lineage>
        <taxon>Eukaryota</taxon>
        <taxon>Metazoa</taxon>
        <taxon>Chordata</taxon>
        <taxon>Craniata</taxon>
        <taxon>Vertebrata</taxon>
        <taxon>Euteleostomi</taxon>
        <taxon>Actinopterygii</taxon>
        <taxon>Neopterygii</taxon>
        <taxon>Teleostei</taxon>
        <taxon>Neoteleostei</taxon>
        <taxon>Acanthomorphata</taxon>
        <taxon>Gobiaria</taxon>
        <taxon>Gobiiformes</taxon>
        <taxon>Gobioidei</taxon>
        <taxon>Gobiidae</taxon>
        <taxon>Gobiinae</taxon>
        <taxon>Knipowitschia</taxon>
    </lineage>
</organism>
<name>A0AAV2M741_KNICA</name>